<protein>
    <submittedName>
        <fullName evidence="3">Type IV pilus twitching motility protein PilT</fullName>
    </submittedName>
</protein>
<dbReference type="EMBL" id="JBHLTP010000003">
    <property type="protein sequence ID" value="MFC0522442.1"/>
    <property type="molecule type" value="Genomic_DNA"/>
</dbReference>
<name>A0ABV6LJB3_9BACI</name>
<comment type="similarity">
    <text evidence="1">Belongs to the GSP E family.</text>
</comment>
<dbReference type="CDD" id="cd01131">
    <property type="entry name" value="PilT"/>
    <property type="match status" value="1"/>
</dbReference>
<accession>A0ABV6LJB3</accession>
<keyword evidence="4" id="KW-1185">Reference proteome</keyword>
<feature type="domain" description="Bacterial type II secretion system protein E" evidence="2">
    <location>
        <begin position="195"/>
        <end position="209"/>
    </location>
</feature>
<evidence type="ECO:0000313" key="3">
    <source>
        <dbReference type="EMBL" id="MFC0522442.1"/>
    </source>
</evidence>
<dbReference type="InterPro" id="IPR006321">
    <property type="entry name" value="PilT/PilU"/>
</dbReference>
<organism evidence="3 4">
    <name type="scientific">Pontibacillus salicampi</name>
    <dbReference type="NCBI Taxonomy" id="1449801"/>
    <lineage>
        <taxon>Bacteria</taxon>
        <taxon>Bacillati</taxon>
        <taxon>Bacillota</taxon>
        <taxon>Bacilli</taxon>
        <taxon>Bacillales</taxon>
        <taxon>Bacillaceae</taxon>
        <taxon>Pontibacillus</taxon>
    </lineage>
</organism>
<dbReference type="SMART" id="SM00382">
    <property type="entry name" value="AAA"/>
    <property type="match status" value="1"/>
</dbReference>
<dbReference type="Gene3D" id="3.30.450.90">
    <property type="match status" value="1"/>
</dbReference>
<comment type="caution">
    <text evidence="3">The sequence shown here is derived from an EMBL/GenBank/DDBJ whole genome shotgun (WGS) entry which is preliminary data.</text>
</comment>
<dbReference type="InterPro" id="IPR003593">
    <property type="entry name" value="AAA+_ATPase"/>
</dbReference>
<reference evidence="3 4" key="1">
    <citation type="submission" date="2024-09" db="EMBL/GenBank/DDBJ databases">
        <authorList>
            <person name="Sun Q."/>
            <person name="Mori K."/>
        </authorList>
    </citation>
    <scope>NUCLEOTIDE SEQUENCE [LARGE SCALE GENOMIC DNA]</scope>
    <source>
        <strain evidence="3 4">NCAIM B.02529</strain>
    </source>
</reference>
<dbReference type="InterPro" id="IPR001482">
    <property type="entry name" value="T2SS/T4SS_dom"/>
</dbReference>
<proteinExistence type="inferred from homology"/>
<dbReference type="SUPFAM" id="SSF52540">
    <property type="entry name" value="P-loop containing nucleoside triphosphate hydrolases"/>
    <property type="match status" value="1"/>
</dbReference>
<dbReference type="InterPro" id="IPR050921">
    <property type="entry name" value="T4SS_GSP_E_ATPase"/>
</dbReference>
<sequence length="346" mass="38769">MKERFDQLLSSAFELHASDIHLTVAMPPVFRVHGDLKQYGKEKLSPDHTERMLDAILSETLRKKFEEKGEIDFSYGIPGISRFRINAYHQRNCISLAVRIVPTSIPTLDHLQMPPILKDIARSPQGLVLVTGPTGSGKSTTLASMIDYMNYSSRKHIITLEDPIEYLHSHNQCIIDQREVGFDTQNFANGLRACLRQDPDVILVGEMRDLETIATAITAAETGHLVLGTLHTTDAASTIDRIIDVFPPNQQPQVRIQLAGVLQAVVSQRLFQTTDKRGRRAATEILKNTAAVKNLIRNEKIHQIPNIMQTSKSQGMHTLQMSVKQLLDDGVISEEFATPYLEERNG</sequence>
<dbReference type="PANTHER" id="PTHR30486">
    <property type="entry name" value="TWITCHING MOTILITY PROTEIN PILT"/>
    <property type="match status" value="1"/>
</dbReference>
<dbReference type="PROSITE" id="PS00662">
    <property type="entry name" value="T2SP_E"/>
    <property type="match status" value="1"/>
</dbReference>
<dbReference type="Gene3D" id="3.40.50.300">
    <property type="entry name" value="P-loop containing nucleotide triphosphate hydrolases"/>
    <property type="match status" value="1"/>
</dbReference>
<dbReference type="Proteomes" id="UP001589836">
    <property type="component" value="Unassembled WGS sequence"/>
</dbReference>
<dbReference type="NCBIfam" id="TIGR01420">
    <property type="entry name" value="pilT_fam"/>
    <property type="match status" value="1"/>
</dbReference>
<dbReference type="InterPro" id="IPR027417">
    <property type="entry name" value="P-loop_NTPase"/>
</dbReference>
<dbReference type="RefSeq" id="WP_377344973.1">
    <property type="nucleotide sequence ID" value="NZ_JBHLTP010000003.1"/>
</dbReference>
<evidence type="ECO:0000256" key="1">
    <source>
        <dbReference type="ARBA" id="ARBA00006611"/>
    </source>
</evidence>
<evidence type="ECO:0000313" key="4">
    <source>
        <dbReference type="Proteomes" id="UP001589836"/>
    </source>
</evidence>
<evidence type="ECO:0000259" key="2">
    <source>
        <dbReference type="PROSITE" id="PS00662"/>
    </source>
</evidence>
<gene>
    <name evidence="3" type="ORF">ACFFGV_02410</name>
</gene>
<dbReference type="Pfam" id="PF00437">
    <property type="entry name" value="T2SSE"/>
    <property type="match status" value="1"/>
</dbReference>